<feature type="transmembrane region" description="Helical" evidence="1">
    <location>
        <begin position="299"/>
        <end position="316"/>
    </location>
</feature>
<feature type="transmembrane region" description="Helical" evidence="1">
    <location>
        <begin position="115"/>
        <end position="136"/>
    </location>
</feature>
<dbReference type="EMBL" id="JAYMYJ010000026">
    <property type="protein sequence ID" value="MEB4589916.1"/>
    <property type="molecule type" value="Genomic_DNA"/>
</dbReference>
<feature type="transmembrane region" description="Helical" evidence="1">
    <location>
        <begin position="22"/>
        <end position="42"/>
    </location>
</feature>
<feature type="transmembrane region" description="Helical" evidence="1">
    <location>
        <begin position="87"/>
        <end position="109"/>
    </location>
</feature>
<dbReference type="PANTHER" id="PTHR22911">
    <property type="entry name" value="ACYL-MALONYL CONDENSING ENZYME-RELATED"/>
    <property type="match status" value="1"/>
</dbReference>
<keyword evidence="1" id="KW-0472">Membrane</keyword>
<keyword evidence="1" id="KW-1133">Transmembrane helix</keyword>
<evidence type="ECO:0000313" key="3">
    <source>
        <dbReference type="Proteomes" id="UP001308005"/>
    </source>
</evidence>
<protein>
    <submittedName>
        <fullName evidence="2">DMT family transporter</fullName>
    </submittedName>
</protein>
<keyword evidence="3" id="KW-1185">Reference proteome</keyword>
<feature type="transmembrane region" description="Helical" evidence="1">
    <location>
        <begin position="244"/>
        <end position="261"/>
    </location>
</feature>
<feature type="transmembrane region" description="Helical" evidence="1">
    <location>
        <begin position="148"/>
        <end position="168"/>
    </location>
</feature>
<gene>
    <name evidence="2" type="ORF">VSS37_02890</name>
</gene>
<dbReference type="Proteomes" id="UP001308005">
    <property type="component" value="Unassembled WGS sequence"/>
</dbReference>
<accession>A0ABU6CSX2</accession>
<name>A0ABU6CSX2_9GAMM</name>
<feature type="transmembrane region" description="Helical" evidence="1">
    <location>
        <begin position="214"/>
        <end position="232"/>
    </location>
</feature>
<proteinExistence type="predicted"/>
<comment type="caution">
    <text evidence="2">The sequence shown here is derived from an EMBL/GenBank/DDBJ whole genome shotgun (WGS) entry which is preliminary data.</text>
</comment>
<keyword evidence="1" id="KW-0812">Transmembrane</keyword>
<reference evidence="3" key="1">
    <citation type="submission" date="2023-07" db="EMBL/GenBank/DDBJ databases">
        <title>The carbon used by Thiothrix.</title>
        <authorList>
            <person name="Chen L."/>
        </authorList>
    </citation>
    <scope>NUCLEOTIDE SEQUENCE [LARGE SCALE GENOMIC DNA]</scope>
</reference>
<evidence type="ECO:0000256" key="1">
    <source>
        <dbReference type="SAM" id="Phobius"/>
    </source>
</evidence>
<feature type="transmembrane region" description="Helical" evidence="1">
    <location>
        <begin position="54"/>
        <end position="75"/>
    </location>
</feature>
<evidence type="ECO:0000313" key="2">
    <source>
        <dbReference type="EMBL" id="MEB4589916.1"/>
    </source>
</evidence>
<organism evidence="2 3">
    <name type="scientific">Candidatus Thiothrix phosphatis</name>
    <dbReference type="NCBI Taxonomy" id="3112415"/>
    <lineage>
        <taxon>Bacteria</taxon>
        <taxon>Pseudomonadati</taxon>
        <taxon>Pseudomonadota</taxon>
        <taxon>Gammaproteobacteria</taxon>
        <taxon>Thiotrichales</taxon>
        <taxon>Thiotrichaceae</taxon>
        <taxon>Thiothrix</taxon>
    </lineage>
</organism>
<feature type="transmembrane region" description="Helical" evidence="1">
    <location>
        <begin position="183"/>
        <end position="202"/>
    </location>
</feature>
<feature type="transmembrane region" description="Helical" evidence="1">
    <location>
        <begin position="273"/>
        <end position="293"/>
    </location>
</feature>
<dbReference type="RefSeq" id="WP_324693131.1">
    <property type="nucleotide sequence ID" value="NZ_JAYMYJ010000026.1"/>
</dbReference>
<sequence length="329" mass="36242">MPPATTHDAAWKARQREKAIGYLIRFAAVTVWGLLPLVVRYSPSAKIPNVFAQGGLYFIGGLLFSSGMVAIRAALDPALLRQLRLPWSHWLPVLLASEISIIAFTYISLNLTSGTHFILLNNFSPVFALLVAIVFWRQQIPYLRHRHTQWVMLAIFLLGSLGSSLLFADAARGNSAGTVEGDLWALGAIVTDVALIIAQIRYSRLVPPVQIPLVNFYMFLLALPLFFLLFGLNPVRLLALPADQLGWGIAIGMLGALGYHLNYEAFRRIDGFLAFLMFNLSILITFGVEAFVLKAIPPSFILVVGGGLIVGASIWAENINARCEREVQI</sequence>